<proteinExistence type="predicted"/>
<dbReference type="EMBL" id="ML213530">
    <property type="protein sequence ID" value="TFK46340.1"/>
    <property type="molecule type" value="Genomic_DNA"/>
</dbReference>
<evidence type="ECO:0000313" key="2">
    <source>
        <dbReference type="Proteomes" id="UP000305948"/>
    </source>
</evidence>
<reference evidence="1 2" key="1">
    <citation type="journal article" date="2019" name="Nat. Ecol. Evol.">
        <title>Megaphylogeny resolves global patterns of mushroom evolution.</title>
        <authorList>
            <person name="Varga T."/>
            <person name="Krizsan K."/>
            <person name="Foldi C."/>
            <person name="Dima B."/>
            <person name="Sanchez-Garcia M."/>
            <person name="Sanchez-Ramirez S."/>
            <person name="Szollosi G.J."/>
            <person name="Szarkandi J.G."/>
            <person name="Papp V."/>
            <person name="Albert L."/>
            <person name="Andreopoulos W."/>
            <person name="Angelini C."/>
            <person name="Antonin V."/>
            <person name="Barry K.W."/>
            <person name="Bougher N.L."/>
            <person name="Buchanan P."/>
            <person name="Buyck B."/>
            <person name="Bense V."/>
            <person name="Catcheside P."/>
            <person name="Chovatia M."/>
            <person name="Cooper J."/>
            <person name="Damon W."/>
            <person name="Desjardin D."/>
            <person name="Finy P."/>
            <person name="Geml J."/>
            <person name="Haridas S."/>
            <person name="Hughes K."/>
            <person name="Justo A."/>
            <person name="Karasinski D."/>
            <person name="Kautmanova I."/>
            <person name="Kiss B."/>
            <person name="Kocsube S."/>
            <person name="Kotiranta H."/>
            <person name="LaButti K.M."/>
            <person name="Lechner B.E."/>
            <person name="Liimatainen K."/>
            <person name="Lipzen A."/>
            <person name="Lukacs Z."/>
            <person name="Mihaltcheva S."/>
            <person name="Morgado L.N."/>
            <person name="Niskanen T."/>
            <person name="Noordeloos M.E."/>
            <person name="Ohm R.A."/>
            <person name="Ortiz-Santana B."/>
            <person name="Ovrebo C."/>
            <person name="Racz N."/>
            <person name="Riley R."/>
            <person name="Savchenko A."/>
            <person name="Shiryaev A."/>
            <person name="Soop K."/>
            <person name="Spirin V."/>
            <person name="Szebenyi C."/>
            <person name="Tomsovsky M."/>
            <person name="Tulloss R.E."/>
            <person name="Uehling J."/>
            <person name="Grigoriev I.V."/>
            <person name="Vagvolgyi C."/>
            <person name="Papp T."/>
            <person name="Martin F.M."/>
            <person name="Miettinen O."/>
            <person name="Hibbett D.S."/>
            <person name="Nagy L.G."/>
        </authorList>
    </citation>
    <scope>NUCLEOTIDE SEQUENCE [LARGE SCALE GENOMIC DNA]</scope>
    <source>
        <strain evidence="1 2">OMC1185</strain>
    </source>
</reference>
<dbReference type="AlphaFoldDB" id="A0A5C3MM03"/>
<organism evidence="1 2">
    <name type="scientific">Heliocybe sulcata</name>
    <dbReference type="NCBI Taxonomy" id="5364"/>
    <lineage>
        <taxon>Eukaryota</taxon>
        <taxon>Fungi</taxon>
        <taxon>Dikarya</taxon>
        <taxon>Basidiomycota</taxon>
        <taxon>Agaricomycotina</taxon>
        <taxon>Agaricomycetes</taxon>
        <taxon>Gloeophyllales</taxon>
        <taxon>Gloeophyllaceae</taxon>
        <taxon>Heliocybe</taxon>
    </lineage>
</organism>
<accession>A0A5C3MM03</accession>
<name>A0A5C3MM03_9AGAM</name>
<evidence type="ECO:0000313" key="1">
    <source>
        <dbReference type="EMBL" id="TFK46340.1"/>
    </source>
</evidence>
<dbReference type="Proteomes" id="UP000305948">
    <property type="component" value="Unassembled WGS sequence"/>
</dbReference>
<gene>
    <name evidence="1" type="ORF">OE88DRAFT_1739444</name>
</gene>
<sequence length="153" mass="16922">MSQRDDLFGLLASVLYQRYSFGLKVPVVGLTYNPVHPTLQLVIAWLEECDTSDGRLPPVHVAVGGSSNHPASLGLFNLCDPISILRLSAFLLSIRDQAEHLRGLVLRTPDSMPLVPLIWQSDFNQEEDSGGSFQSKIITWLRGVPETFHVPAD</sequence>
<dbReference type="OrthoDB" id="2919059at2759"/>
<keyword evidence="2" id="KW-1185">Reference proteome</keyword>
<protein>
    <submittedName>
        <fullName evidence="1">Uncharacterized protein</fullName>
    </submittedName>
</protein>